<dbReference type="Pfam" id="PF00027">
    <property type="entry name" value="cNMP_binding"/>
    <property type="match status" value="1"/>
</dbReference>
<reference evidence="2 3" key="1">
    <citation type="submission" date="2015-08" db="EMBL/GenBank/DDBJ databases">
        <title>Ancestral chromatin configuration constrains chromatin evolution on differentiating sex chromosomes in Drosophila.</title>
        <authorList>
            <person name="Zhou Q."/>
            <person name="Bachtrog D."/>
        </authorList>
    </citation>
    <scope>NUCLEOTIDE SEQUENCE [LARGE SCALE GENOMIC DNA]</scope>
    <source>
        <tissue evidence="2">Whole larvae</tissue>
    </source>
</reference>
<dbReference type="PANTHER" id="PTHR23011">
    <property type="entry name" value="CYCLIC NUCLEOTIDE-BINDING DOMAIN CONTAINING PROTEIN"/>
    <property type="match status" value="1"/>
</dbReference>
<dbReference type="EMBL" id="CP012528">
    <property type="protein sequence ID" value="ALC49966.1"/>
    <property type="molecule type" value="Genomic_DNA"/>
</dbReference>
<dbReference type="InterPro" id="IPR018490">
    <property type="entry name" value="cNMP-bd_dom_sf"/>
</dbReference>
<gene>
    <name evidence="2" type="ORF">Dbus_chrXg1822</name>
</gene>
<dbReference type="SMR" id="A0A0M4EKK9"/>
<accession>A0A0M4EKK9</accession>
<dbReference type="Gene3D" id="2.60.120.10">
    <property type="entry name" value="Jelly Rolls"/>
    <property type="match status" value="1"/>
</dbReference>
<dbReference type="AlphaFoldDB" id="A0A0M4EKK9"/>
<feature type="domain" description="Cyclic nucleotide-binding" evidence="1">
    <location>
        <begin position="94"/>
        <end position="203"/>
    </location>
</feature>
<dbReference type="CDD" id="cd00038">
    <property type="entry name" value="CAP_ED"/>
    <property type="match status" value="1"/>
</dbReference>
<keyword evidence="3" id="KW-1185">Reference proteome</keyword>
<evidence type="ECO:0000313" key="2">
    <source>
        <dbReference type="EMBL" id="ALC49966.1"/>
    </source>
</evidence>
<evidence type="ECO:0000259" key="1">
    <source>
        <dbReference type="PROSITE" id="PS50042"/>
    </source>
</evidence>
<dbReference type="OMA" id="MENTECC"/>
<dbReference type="SMART" id="SM00100">
    <property type="entry name" value="cNMP"/>
    <property type="match status" value="1"/>
</dbReference>
<dbReference type="OrthoDB" id="166212at2759"/>
<name>A0A0M4EKK9_DROBS</name>
<protein>
    <submittedName>
        <fullName evidence="2">Maker363</fullName>
    </submittedName>
</protein>
<dbReference type="PROSITE" id="PS50042">
    <property type="entry name" value="CNMP_BINDING_3"/>
    <property type="match status" value="1"/>
</dbReference>
<proteinExistence type="predicted"/>
<dbReference type="InterPro" id="IPR000595">
    <property type="entry name" value="cNMP-bd_dom"/>
</dbReference>
<dbReference type="InterPro" id="IPR014710">
    <property type="entry name" value="RmlC-like_jellyroll"/>
</dbReference>
<dbReference type="Proteomes" id="UP000494163">
    <property type="component" value="Chromosome X"/>
</dbReference>
<organism evidence="2 3">
    <name type="scientific">Drosophila busckii</name>
    <name type="common">Fruit fly</name>
    <dbReference type="NCBI Taxonomy" id="30019"/>
    <lineage>
        <taxon>Eukaryota</taxon>
        <taxon>Metazoa</taxon>
        <taxon>Ecdysozoa</taxon>
        <taxon>Arthropoda</taxon>
        <taxon>Hexapoda</taxon>
        <taxon>Insecta</taxon>
        <taxon>Pterygota</taxon>
        <taxon>Neoptera</taxon>
        <taxon>Endopterygota</taxon>
        <taxon>Diptera</taxon>
        <taxon>Brachycera</taxon>
        <taxon>Muscomorpha</taxon>
        <taxon>Ephydroidea</taxon>
        <taxon>Drosophilidae</taxon>
        <taxon>Drosophila</taxon>
    </lineage>
</organism>
<sequence>MMKRNRDSHLLRKTMRTRFKKLVRHVLLNLQFLDETEDQGISMNVKKNVAFLVRQKRKTGVLTIAEKALLRAKHSTRTIEERKRLCMIIATQPCFSRLPPKIRARLVSVLHFMTINTDRVIVKEGDVPIHVYFIVSGEVEMIKSSYDKITKKVSKVTEAIVGSGDWIGDVEILEDCTRINTYVTMTTCELLAISTSDFLGILGGFVKKQWLEKKAALKSLSYFDFLTEDQIIRACKNGYLMQYDPLQSIYSEETTGINYVHFILSGECVILQCLKMKVIKNEGQTTFELLNVSNNPQSLFQASSKSLKSQRIDMQGRYNILTDSVFNLQELLATSSEADREEALERKKAVSS</sequence>
<evidence type="ECO:0000313" key="3">
    <source>
        <dbReference type="Proteomes" id="UP000494163"/>
    </source>
</evidence>
<dbReference type="SUPFAM" id="SSF51206">
    <property type="entry name" value="cAMP-binding domain-like"/>
    <property type="match status" value="2"/>
</dbReference>
<dbReference type="PANTHER" id="PTHR23011:SF41">
    <property type="entry name" value="CYCLIC NUCLEOTIDE-BINDING DOMAIN-CONTAINING PROTEIN"/>
    <property type="match status" value="1"/>
</dbReference>